<dbReference type="GeneID" id="77936997"/>
<dbReference type="KEGG" id="vg:77936997"/>
<protein>
    <submittedName>
        <fullName evidence="1">Uncharacterized protein</fullName>
    </submittedName>
</protein>
<evidence type="ECO:0000313" key="2">
    <source>
        <dbReference type="Proteomes" id="UP000322144"/>
    </source>
</evidence>
<reference evidence="1 2" key="1">
    <citation type="submission" date="2019-06" db="EMBL/GenBank/DDBJ databases">
        <title>A distant relative of Phikzvirus genus phages from a therapeutic phage collection.</title>
        <authorList>
            <person name="Hejnowicz M.S."/>
            <person name="Dabrowski K."/>
            <person name="Gawor J."/>
            <person name="Weber-Dabrowska B."/>
            <person name="Gromadka R."/>
            <person name="Lobocka M.B."/>
        </authorList>
    </citation>
    <scope>NUCLEOTIDE SEQUENCE [LARGE SCALE GENOMIC DNA]</scope>
</reference>
<evidence type="ECO:0000313" key="1">
    <source>
        <dbReference type="EMBL" id="QEM41976.1"/>
    </source>
</evidence>
<dbReference type="EMBL" id="MN103543">
    <property type="protein sequence ID" value="QEM41976.1"/>
    <property type="molecule type" value="Genomic_DNA"/>
</dbReference>
<keyword evidence="2" id="KW-1185">Reference proteome</keyword>
<accession>A0A5C1K7Q2</accession>
<dbReference type="Proteomes" id="UP000322144">
    <property type="component" value="Segment"/>
</dbReference>
<proteinExistence type="predicted"/>
<sequence length="130" mass="14760">MNKQIKGVIFKNSPIDPIEFGKQLKRNTGETYKLEKIKGTLNSANASVQWHHVHQRPLDEQMILANIELTIIEEILLGNDVEGMYERLLQQAISLDGSEPKSTVCGCFSCRNVIFGKRAPTYQLEKSRDN</sequence>
<organism evidence="1 2">
    <name type="scientific">Pseudomonas phage vB_PaeM_PS119XW</name>
    <dbReference type="NCBI Taxonomy" id="2601632"/>
    <lineage>
        <taxon>Viruses</taxon>
        <taxon>Duplodnaviria</taxon>
        <taxon>Heunggongvirae</taxon>
        <taxon>Uroviricota</taxon>
        <taxon>Caudoviricetes</taxon>
        <taxon>Chimalliviridae</taxon>
        <taxon>Pawinskivirus</taxon>
        <taxon>Pawinskivirus PS119XW</taxon>
    </lineage>
</organism>
<dbReference type="RefSeq" id="YP_010660987.1">
    <property type="nucleotide sequence ID" value="NC_070882.1"/>
</dbReference>
<name>A0A5C1K7Q2_9CAUD</name>